<dbReference type="SUPFAM" id="SSF56801">
    <property type="entry name" value="Acetyl-CoA synthetase-like"/>
    <property type="match status" value="1"/>
</dbReference>
<evidence type="ECO:0000256" key="2">
    <source>
        <dbReference type="ARBA" id="ARBA00023140"/>
    </source>
</evidence>
<proteinExistence type="predicted"/>
<dbReference type="EnsemblMetazoa" id="AALFPA23_010911.R15386">
    <property type="protein sequence ID" value="AALFPA23_010911.P15386"/>
    <property type="gene ID" value="AALFPA23_010911"/>
</dbReference>
<dbReference type="PANTHER" id="PTHR24096:SF353">
    <property type="entry name" value="GH16244P-RELATED"/>
    <property type="match status" value="1"/>
</dbReference>
<dbReference type="Gene3D" id="3.40.50.12780">
    <property type="entry name" value="N-terminal domain of ligase-like"/>
    <property type="match status" value="1"/>
</dbReference>
<comment type="subcellular location">
    <subcellularLocation>
        <location evidence="1">Peroxisome</location>
    </subcellularLocation>
</comment>
<dbReference type="InterPro" id="IPR000873">
    <property type="entry name" value="AMP-dep_synth/lig_dom"/>
</dbReference>
<evidence type="ECO:0000313" key="4">
    <source>
        <dbReference type="EnsemblMetazoa" id="AALFPA23_010911.P15386"/>
    </source>
</evidence>
<dbReference type="GeneID" id="109410842"/>
<dbReference type="PROSITE" id="PS00455">
    <property type="entry name" value="AMP_BINDING"/>
    <property type="match status" value="1"/>
</dbReference>
<sequence length="384" mass="41893">MATYNADAKLWTGPELPGVFNPEANLGQIYMNILARSPSKVIQINADTGYEMTCAEMKLRSVRVALNLRKLGYRPGDLVTLACINTDNVVPVYVGCLTLGLVVNPLAPVFNKDDLAHMMRLTQSKVVFCDENNRAVVQEAAYEAIHVKPRVYVMGAGSKSALSVEDLLASVEGEDNFEAPYLGDSKTTMAAILCSSGTTGRPKGVCYSHSHLIEAEGFAETLNAGPIFSFSQLFWLTGVLSVHTSLLCTRPRIITTQSFNADAFFSIIENYKVEDTFTPPACIEAIQNHPRYRKANFSSLKRWTIGGAPVTTDILASLGKRFQGTDAKPIYGCSEVGLIVSSMLPFTMGSVKTANGANHAASHYYSLKSVPYCRLSMTMINYVH</sequence>
<organism evidence="4 5">
    <name type="scientific">Aedes albopictus</name>
    <name type="common">Asian tiger mosquito</name>
    <name type="synonym">Stegomyia albopicta</name>
    <dbReference type="NCBI Taxonomy" id="7160"/>
    <lineage>
        <taxon>Eukaryota</taxon>
        <taxon>Metazoa</taxon>
        <taxon>Ecdysozoa</taxon>
        <taxon>Arthropoda</taxon>
        <taxon>Hexapoda</taxon>
        <taxon>Insecta</taxon>
        <taxon>Pterygota</taxon>
        <taxon>Neoptera</taxon>
        <taxon>Endopterygota</taxon>
        <taxon>Diptera</taxon>
        <taxon>Nematocera</taxon>
        <taxon>Culicoidea</taxon>
        <taxon>Culicidae</taxon>
        <taxon>Culicinae</taxon>
        <taxon>Aedini</taxon>
        <taxon>Aedes</taxon>
        <taxon>Stegomyia</taxon>
    </lineage>
</organism>
<dbReference type="RefSeq" id="XP_062709547.1">
    <property type="nucleotide sequence ID" value="XM_062853563.1"/>
</dbReference>
<evidence type="ECO:0000259" key="3">
    <source>
        <dbReference type="Pfam" id="PF00501"/>
    </source>
</evidence>
<evidence type="ECO:0000256" key="1">
    <source>
        <dbReference type="ARBA" id="ARBA00004275"/>
    </source>
</evidence>
<dbReference type="Pfam" id="PF00501">
    <property type="entry name" value="AMP-binding"/>
    <property type="match status" value="1"/>
</dbReference>
<reference evidence="4" key="2">
    <citation type="submission" date="2025-05" db="UniProtKB">
        <authorList>
            <consortium name="EnsemblMetazoa"/>
        </authorList>
    </citation>
    <scope>IDENTIFICATION</scope>
    <source>
        <strain evidence="4">Foshan</strain>
    </source>
</reference>
<dbReference type="Proteomes" id="UP000069940">
    <property type="component" value="Unassembled WGS sequence"/>
</dbReference>
<keyword evidence="5" id="KW-1185">Reference proteome</keyword>
<keyword evidence="2" id="KW-0576">Peroxisome</keyword>
<name>A0ABM1YP83_AEDAL</name>
<dbReference type="InterPro" id="IPR042099">
    <property type="entry name" value="ANL_N_sf"/>
</dbReference>
<feature type="domain" description="AMP-dependent synthetase/ligase" evidence="3">
    <location>
        <begin position="35"/>
        <end position="342"/>
    </location>
</feature>
<reference evidence="5" key="1">
    <citation type="journal article" date="2015" name="Proc. Natl. Acad. Sci. U.S.A.">
        <title>Genome sequence of the Asian Tiger mosquito, Aedes albopictus, reveals insights into its biology, genetics, and evolution.</title>
        <authorList>
            <person name="Chen X.G."/>
            <person name="Jiang X."/>
            <person name="Gu J."/>
            <person name="Xu M."/>
            <person name="Wu Y."/>
            <person name="Deng Y."/>
            <person name="Zhang C."/>
            <person name="Bonizzoni M."/>
            <person name="Dermauw W."/>
            <person name="Vontas J."/>
            <person name="Armbruster P."/>
            <person name="Huang X."/>
            <person name="Yang Y."/>
            <person name="Zhang H."/>
            <person name="He W."/>
            <person name="Peng H."/>
            <person name="Liu Y."/>
            <person name="Wu K."/>
            <person name="Chen J."/>
            <person name="Lirakis M."/>
            <person name="Topalis P."/>
            <person name="Van Leeuwen T."/>
            <person name="Hall A.B."/>
            <person name="Jiang X."/>
            <person name="Thorpe C."/>
            <person name="Mueller R.L."/>
            <person name="Sun C."/>
            <person name="Waterhouse R.M."/>
            <person name="Yan G."/>
            <person name="Tu Z.J."/>
            <person name="Fang X."/>
            <person name="James A.A."/>
        </authorList>
    </citation>
    <scope>NUCLEOTIDE SEQUENCE [LARGE SCALE GENOMIC DNA]</scope>
    <source>
        <strain evidence="5">Foshan</strain>
    </source>
</reference>
<evidence type="ECO:0000313" key="5">
    <source>
        <dbReference type="Proteomes" id="UP000069940"/>
    </source>
</evidence>
<accession>A0ABM1YP83</accession>
<dbReference type="InterPro" id="IPR020845">
    <property type="entry name" value="AMP-binding_CS"/>
</dbReference>
<dbReference type="PANTHER" id="PTHR24096">
    <property type="entry name" value="LONG-CHAIN-FATTY-ACID--COA LIGASE"/>
    <property type="match status" value="1"/>
</dbReference>
<protein>
    <recommendedName>
        <fullName evidence="3">AMP-dependent synthetase/ligase domain-containing protein</fullName>
    </recommendedName>
</protein>